<sequence>MAVLVTGGAGFTGSHVCIELLKRGYEVIIVDNFLTSTAQTLTHIREQSGHDFKLYAMDLEHEDMVARIFKENEIEGVIHFAGIKSTGDYKRKPITYYHTNLTSTLMLCKVMSKYNTKKMVFSSSEGFYGDNGAGTTLYGTAKTMIERILKEVYLEDPEWGIKIMRYLNNEENIYTKQDIKVEEMCSMYIKAFEEIEAGSFDTYEISLANKQISTTKIVDYAGYGVENI</sequence>
<protein>
    <submittedName>
        <fullName evidence="1">Uncharacterized protein</fullName>
    </submittedName>
</protein>
<organism evidence="1 2">
    <name type="scientific">Sporanaerobium hydrogeniformans</name>
    <dbReference type="NCBI Taxonomy" id="3072179"/>
    <lineage>
        <taxon>Bacteria</taxon>
        <taxon>Bacillati</taxon>
        <taxon>Bacillota</taxon>
        <taxon>Clostridia</taxon>
        <taxon>Lachnospirales</taxon>
        <taxon>Lachnospiraceae</taxon>
        <taxon>Sporanaerobium</taxon>
    </lineage>
</organism>
<gene>
    <name evidence="1" type="ORF">CS063_05970</name>
</gene>
<dbReference type="EMBL" id="PEDL01000004">
    <property type="protein sequence ID" value="PHV71236.1"/>
    <property type="molecule type" value="Genomic_DNA"/>
</dbReference>
<proteinExistence type="predicted"/>
<keyword evidence="2" id="KW-1185">Reference proteome</keyword>
<dbReference type="Proteomes" id="UP000224460">
    <property type="component" value="Unassembled WGS sequence"/>
</dbReference>
<accession>A0AC61DDG6</accession>
<name>A0AC61DDG6_9FIRM</name>
<comment type="caution">
    <text evidence="1">The sequence shown here is derived from an EMBL/GenBank/DDBJ whole genome shotgun (WGS) entry which is preliminary data.</text>
</comment>
<evidence type="ECO:0000313" key="1">
    <source>
        <dbReference type="EMBL" id="PHV71236.1"/>
    </source>
</evidence>
<reference evidence="1" key="1">
    <citation type="submission" date="2017-10" db="EMBL/GenBank/DDBJ databases">
        <title>Genome sequence of cellulolytic Lachnospiraceae bacterium XHS1971 isolated from hotspring sediment.</title>
        <authorList>
            <person name="Vasudevan G."/>
            <person name="Joshi A.J."/>
            <person name="Hivarkar S."/>
            <person name="Lanjekar V.B."/>
            <person name="Dhakephalkar P.K."/>
            <person name="Dagar S."/>
        </authorList>
    </citation>
    <scope>NUCLEOTIDE SEQUENCE</scope>
    <source>
        <strain evidence="1">XHS1971</strain>
    </source>
</reference>
<evidence type="ECO:0000313" key="2">
    <source>
        <dbReference type="Proteomes" id="UP000224460"/>
    </source>
</evidence>